<dbReference type="Proteomes" id="UP001497644">
    <property type="component" value="Chromosome 10"/>
</dbReference>
<evidence type="ECO:0000256" key="2">
    <source>
        <dbReference type="ARBA" id="ARBA00007262"/>
    </source>
</evidence>
<name>A0AAV2N485_9HYME</name>
<feature type="transmembrane region" description="Helical" evidence="6">
    <location>
        <begin position="38"/>
        <end position="62"/>
    </location>
</feature>
<evidence type="ECO:0000256" key="3">
    <source>
        <dbReference type="ARBA" id="ARBA00022692"/>
    </source>
</evidence>
<evidence type="ECO:0000256" key="1">
    <source>
        <dbReference type="ARBA" id="ARBA00004141"/>
    </source>
</evidence>
<dbReference type="InterPro" id="IPR009311">
    <property type="entry name" value="IFI6/IFI27-like"/>
</dbReference>
<feature type="transmembrane region" description="Helical" evidence="6">
    <location>
        <begin position="106"/>
        <end position="131"/>
    </location>
</feature>
<gene>
    <name evidence="7" type="ORF">LPLAT_LOCUS1154</name>
</gene>
<dbReference type="EMBL" id="OZ034833">
    <property type="protein sequence ID" value="CAL1674567.1"/>
    <property type="molecule type" value="Genomic_DNA"/>
</dbReference>
<dbReference type="Pfam" id="PF06140">
    <property type="entry name" value="Ifi-6-16"/>
    <property type="match status" value="1"/>
</dbReference>
<keyword evidence="3 6" id="KW-0812">Transmembrane</keyword>
<keyword evidence="4 6" id="KW-1133">Transmembrane helix</keyword>
<reference evidence="7" key="1">
    <citation type="submission" date="2024-04" db="EMBL/GenBank/DDBJ databases">
        <authorList>
            <consortium name="Molecular Ecology Group"/>
        </authorList>
    </citation>
    <scope>NUCLEOTIDE SEQUENCE</scope>
</reference>
<protein>
    <submittedName>
        <fullName evidence="7">Uncharacterized protein</fullName>
    </submittedName>
</protein>
<accession>A0AAV2N485</accession>
<dbReference type="Gene3D" id="6.10.110.10">
    <property type="match status" value="1"/>
</dbReference>
<keyword evidence="8" id="KW-1185">Reference proteome</keyword>
<dbReference type="InterPro" id="IPR038213">
    <property type="entry name" value="IFI6/IFI27-like_sf"/>
</dbReference>
<evidence type="ECO:0000256" key="6">
    <source>
        <dbReference type="SAM" id="Phobius"/>
    </source>
</evidence>
<evidence type="ECO:0000256" key="5">
    <source>
        <dbReference type="ARBA" id="ARBA00023136"/>
    </source>
</evidence>
<evidence type="ECO:0000256" key="4">
    <source>
        <dbReference type="ARBA" id="ARBA00022989"/>
    </source>
</evidence>
<dbReference type="AlphaFoldDB" id="A0AAV2N485"/>
<comment type="subcellular location">
    <subcellularLocation>
        <location evidence="1">Membrane</location>
        <topology evidence="1">Multi-pass membrane protein</topology>
    </subcellularLocation>
</comment>
<evidence type="ECO:0000313" key="8">
    <source>
        <dbReference type="Proteomes" id="UP001497644"/>
    </source>
</evidence>
<organism evidence="7 8">
    <name type="scientific">Lasius platythorax</name>
    <dbReference type="NCBI Taxonomy" id="488582"/>
    <lineage>
        <taxon>Eukaryota</taxon>
        <taxon>Metazoa</taxon>
        <taxon>Ecdysozoa</taxon>
        <taxon>Arthropoda</taxon>
        <taxon>Hexapoda</taxon>
        <taxon>Insecta</taxon>
        <taxon>Pterygota</taxon>
        <taxon>Neoptera</taxon>
        <taxon>Endopterygota</taxon>
        <taxon>Hymenoptera</taxon>
        <taxon>Apocrita</taxon>
        <taxon>Aculeata</taxon>
        <taxon>Formicoidea</taxon>
        <taxon>Formicidae</taxon>
        <taxon>Formicinae</taxon>
        <taxon>Lasius</taxon>
        <taxon>Lasius</taxon>
    </lineage>
</organism>
<sequence>MKDASTQTVIILSDGTEVELKIDNNDDNNDDNTTLREVGVASVLGVGAATAATPAAVAALGFTSSGIAAGSTAASMMSVLGGGSTAAGSLVAACQSVGAIGSLAGATVALPLIVCIAGVGVTGGALGYGVYRGVKKFKKLKKLTSLKRKDFSSQFPEFDMKLHNGTHLQRQMTT</sequence>
<dbReference type="PANTHER" id="PTHR16932:SF18">
    <property type="entry name" value="INTERFERON, ALPHA-INDUCIBLE PROTEIN 27-LIKE 2"/>
    <property type="match status" value="1"/>
</dbReference>
<dbReference type="PANTHER" id="PTHR16932">
    <property type="entry name" value="INTERFERON ALPHA-INDUCIBLE PROTEIN 27"/>
    <property type="match status" value="1"/>
</dbReference>
<keyword evidence="5 6" id="KW-0472">Membrane</keyword>
<evidence type="ECO:0000313" key="7">
    <source>
        <dbReference type="EMBL" id="CAL1674567.1"/>
    </source>
</evidence>
<dbReference type="GO" id="GO:0016020">
    <property type="term" value="C:membrane"/>
    <property type="evidence" value="ECO:0007669"/>
    <property type="project" value="UniProtKB-SubCell"/>
</dbReference>
<proteinExistence type="inferred from homology"/>
<comment type="similarity">
    <text evidence="2">Belongs to the IFI6/IFI27 family.</text>
</comment>